<proteinExistence type="predicted"/>
<dbReference type="OrthoDB" id="1263028at2"/>
<evidence type="ECO:0008006" key="3">
    <source>
        <dbReference type="Google" id="ProtNLM"/>
    </source>
</evidence>
<evidence type="ECO:0000313" key="1">
    <source>
        <dbReference type="EMBL" id="KAA2217751.1"/>
    </source>
</evidence>
<reference evidence="1 2" key="1">
    <citation type="journal article" date="2015" name="Int. J. Syst. Evol. Microbiol.">
        <title>Chryseobacterium sediminis sp. nov., isolated from a river sediment.</title>
        <authorList>
            <person name="Kampfer P."/>
            <person name="Busse H.J."/>
            <person name="McInroy J.A."/>
            <person name="Glaeser S.P."/>
        </authorList>
    </citation>
    <scope>NUCLEOTIDE SEQUENCE [LARGE SCALE GENOMIC DNA]</scope>
    <source>
        <strain evidence="1 2">IMT-174</strain>
    </source>
</reference>
<organism evidence="1 2">
    <name type="scientific">Chryseobacterium sediminis</name>
    <dbReference type="NCBI Taxonomy" id="1679494"/>
    <lineage>
        <taxon>Bacteria</taxon>
        <taxon>Pseudomonadati</taxon>
        <taxon>Bacteroidota</taxon>
        <taxon>Flavobacteriia</taxon>
        <taxon>Flavobacteriales</taxon>
        <taxon>Weeksellaceae</taxon>
        <taxon>Chryseobacterium group</taxon>
        <taxon>Chryseobacterium</taxon>
    </lineage>
</organism>
<gene>
    <name evidence="1" type="ORF">FW780_19155</name>
</gene>
<accession>A0A5B2TT32</accession>
<protein>
    <recommendedName>
        <fullName evidence="3">Lipoprotein</fullName>
    </recommendedName>
</protein>
<dbReference type="RefSeq" id="WP_149835235.1">
    <property type="nucleotide sequence ID" value="NZ_VUNZ01000004.1"/>
</dbReference>
<dbReference type="EMBL" id="VUNZ01000004">
    <property type="protein sequence ID" value="KAA2217751.1"/>
    <property type="molecule type" value="Genomic_DNA"/>
</dbReference>
<comment type="caution">
    <text evidence="1">The sequence shown here is derived from an EMBL/GenBank/DDBJ whole genome shotgun (WGS) entry which is preliminary data.</text>
</comment>
<name>A0A5B2TT32_9FLAO</name>
<evidence type="ECO:0000313" key="2">
    <source>
        <dbReference type="Proteomes" id="UP000323082"/>
    </source>
</evidence>
<sequence>MKINKKIFFVTSFLILNLVSCQTKKIITYAKYENLDTEKKKEVDKSLKDILEYLAKKENEIVLLFQYNCFYNKKLEINKKYSLDFPKDSNNDHYGQKFKLVKKEEGAIKIKVSDGKEFLINQKKGFDYIGVCYYEKEDKLYVEYFDYPRILAIE</sequence>
<dbReference type="AlphaFoldDB" id="A0A5B2TT32"/>
<dbReference type="Proteomes" id="UP000323082">
    <property type="component" value="Unassembled WGS sequence"/>
</dbReference>